<organism evidence="2">
    <name type="scientific">viral metagenome</name>
    <dbReference type="NCBI Taxonomy" id="1070528"/>
    <lineage>
        <taxon>unclassified sequences</taxon>
        <taxon>metagenomes</taxon>
        <taxon>organismal metagenomes</taxon>
    </lineage>
</organism>
<evidence type="ECO:0000313" key="2">
    <source>
        <dbReference type="EMBL" id="QHT81531.1"/>
    </source>
</evidence>
<keyword evidence="1" id="KW-0175">Coiled coil</keyword>
<dbReference type="EMBL" id="MN739984">
    <property type="protein sequence ID" value="QHT81531.1"/>
    <property type="molecule type" value="Genomic_DNA"/>
</dbReference>
<feature type="coiled-coil region" evidence="1">
    <location>
        <begin position="118"/>
        <end position="148"/>
    </location>
</feature>
<accession>A0A6C0HLH7</accession>
<sequence>MSNILEQPLTDLNILPYSLAATDNEIANARYTLYKLKQAKNLLQHQESFKNTEKRSTFADISQASYMPPLLGPDSSTNFIISERTAPDANTYIKPFNNTVGLMDDSLNMQKTAFAIFLKLQNDKLNNLNKQLTKLEKQKQELNTSKKSYPIKSIKNIAYPITINVDEYTSDGISTCNYEVPYTQLHQSGSPSDTCMSVDNSSSNYYLLYGNRGCLSYDNPKSNYTFQPCNANDTMQQFFVNPVNNLCDYNNFTSDTLKSASSIKMGFNVITPSTNDKQCLTTYPDSRVTIEPCTLSNNQRFHTYNKNIL</sequence>
<proteinExistence type="predicted"/>
<name>A0A6C0HLH7_9ZZZZ</name>
<evidence type="ECO:0000256" key="1">
    <source>
        <dbReference type="SAM" id="Coils"/>
    </source>
</evidence>
<dbReference type="AlphaFoldDB" id="A0A6C0HLH7"/>
<protein>
    <submittedName>
        <fullName evidence="2">Uncharacterized protein</fullName>
    </submittedName>
</protein>
<reference evidence="2" key="1">
    <citation type="journal article" date="2020" name="Nature">
        <title>Giant virus diversity and host interactions through global metagenomics.</title>
        <authorList>
            <person name="Schulz F."/>
            <person name="Roux S."/>
            <person name="Paez-Espino D."/>
            <person name="Jungbluth S."/>
            <person name="Walsh D.A."/>
            <person name="Denef V.J."/>
            <person name="McMahon K.D."/>
            <person name="Konstantinidis K.T."/>
            <person name="Eloe-Fadrosh E.A."/>
            <person name="Kyrpides N.C."/>
            <person name="Woyke T."/>
        </authorList>
    </citation>
    <scope>NUCLEOTIDE SEQUENCE</scope>
    <source>
        <strain evidence="2">GVMAG-M-3300023184-13</strain>
    </source>
</reference>